<dbReference type="GO" id="GO:0005524">
    <property type="term" value="F:ATP binding"/>
    <property type="evidence" value="ECO:0007669"/>
    <property type="project" value="InterPro"/>
</dbReference>
<dbReference type="SUPFAM" id="SSF56112">
    <property type="entry name" value="Protein kinase-like (PK-like)"/>
    <property type="match status" value="1"/>
</dbReference>
<dbReference type="GO" id="GO:0004674">
    <property type="term" value="F:protein serine/threonine kinase activity"/>
    <property type="evidence" value="ECO:0007669"/>
    <property type="project" value="TreeGrafter"/>
</dbReference>
<accession>A0AAW0ESR8</accession>
<dbReference type="InterPro" id="IPR000719">
    <property type="entry name" value="Prot_kinase_dom"/>
</dbReference>
<comment type="caution">
    <text evidence="2">The sequence shown here is derived from an EMBL/GenBank/DDBJ whole genome shotgun (WGS) entry which is preliminary data.</text>
</comment>
<sequence length="490" mass="52820">MLRGDYAGALAAYRGVADIADLEPGLLPAGMRREAAASAVTGGAVSVQVARLVRECEQRVRQRVTEPLCRVRACPLGIDAVLQGTAVEDFIVSVRHSMDCERSFAASVRSVSRLVSIRCQEDYAELRDRSVSVMRDGAEEFRCAFGCSPRGLRDNFGMYWSLPRGALDGGDGGPWNRRRVVLGSAGSICSMVFLPFRAVPPVVAKAIRDAPAGPMSDALRSAVPVCEASRKQHAMLQRVLAMSQSYAHPNLIHISGYLPSVEGGMALLSNFCRGSSMREVLCRYPCVQPLTVVRWGLGMLSALAFLHERGVAYGVLSMDNVFVEADGTCRLNALYAKGMAMRTVFWTRRSCYVSPAMAAGAPPTPACDMFCYGMLSLEAISGQRGWRWGVAAEGQPPRTEKELVELLQAGGQDFCDAVTSGRVVVNLEALDTAGGRDIFDADVRSVVGTMLSYTPADRPTAAGVRELNKALLAAHGIEVAEEVDDHSRCD</sequence>
<keyword evidence="2" id="KW-0808">Transferase</keyword>
<dbReference type="InterPro" id="IPR011009">
    <property type="entry name" value="Kinase-like_dom_sf"/>
</dbReference>
<dbReference type="PROSITE" id="PS50011">
    <property type="entry name" value="PROTEIN_KINASE_DOM"/>
    <property type="match status" value="1"/>
</dbReference>
<proteinExistence type="predicted"/>
<dbReference type="Gene3D" id="1.10.510.10">
    <property type="entry name" value="Transferase(Phosphotransferase) domain 1"/>
    <property type="match status" value="1"/>
</dbReference>
<evidence type="ECO:0000259" key="1">
    <source>
        <dbReference type="PROSITE" id="PS50011"/>
    </source>
</evidence>
<dbReference type="PANTHER" id="PTHR44329:SF214">
    <property type="entry name" value="PROTEIN KINASE DOMAIN-CONTAINING PROTEIN"/>
    <property type="match status" value="1"/>
</dbReference>
<evidence type="ECO:0000313" key="3">
    <source>
        <dbReference type="Proteomes" id="UP001430356"/>
    </source>
</evidence>
<organism evidence="2 3">
    <name type="scientific">Novymonas esmeraldas</name>
    <dbReference type="NCBI Taxonomy" id="1808958"/>
    <lineage>
        <taxon>Eukaryota</taxon>
        <taxon>Discoba</taxon>
        <taxon>Euglenozoa</taxon>
        <taxon>Kinetoplastea</taxon>
        <taxon>Metakinetoplastina</taxon>
        <taxon>Trypanosomatida</taxon>
        <taxon>Trypanosomatidae</taxon>
        <taxon>Novymonas</taxon>
    </lineage>
</organism>
<dbReference type="SMART" id="SM00220">
    <property type="entry name" value="S_TKc"/>
    <property type="match status" value="1"/>
</dbReference>
<gene>
    <name evidence="2" type="ORF">NESM_000617000</name>
</gene>
<dbReference type="PANTHER" id="PTHR44329">
    <property type="entry name" value="SERINE/THREONINE-PROTEIN KINASE TNNI3K-RELATED"/>
    <property type="match status" value="1"/>
</dbReference>
<evidence type="ECO:0000313" key="2">
    <source>
        <dbReference type="EMBL" id="KAK7196770.1"/>
    </source>
</evidence>
<reference evidence="2 3" key="1">
    <citation type="journal article" date="2021" name="MBio">
        <title>A New Model Trypanosomatid, Novymonas esmeraldas: Genomic Perception of Its 'Candidatus Pandoraea novymonadis' Endosymbiont.</title>
        <authorList>
            <person name="Zakharova A."/>
            <person name="Saura A."/>
            <person name="Butenko A."/>
            <person name="Podesvova L."/>
            <person name="Warmusova S."/>
            <person name="Kostygov A.Y."/>
            <person name="Nenarokova A."/>
            <person name="Lukes J."/>
            <person name="Opperdoes F.R."/>
            <person name="Yurchenko V."/>
        </authorList>
    </citation>
    <scope>NUCLEOTIDE SEQUENCE [LARGE SCALE GENOMIC DNA]</scope>
    <source>
        <strain evidence="2 3">E262AT.01</strain>
    </source>
</reference>
<feature type="domain" description="Protein kinase" evidence="1">
    <location>
        <begin position="174"/>
        <end position="471"/>
    </location>
</feature>
<name>A0AAW0ESR8_9TRYP</name>
<protein>
    <submittedName>
        <fullName evidence="2">Protein tyrosine kinase/Protein kinase domain containing protein</fullName>
    </submittedName>
</protein>
<dbReference type="InterPro" id="IPR051681">
    <property type="entry name" value="Ser/Thr_Kinases-Pseudokinases"/>
</dbReference>
<dbReference type="Pfam" id="PF00069">
    <property type="entry name" value="Pkinase"/>
    <property type="match status" value="1"/>
</dbReference>
<dbReference type="AlphaFoldDB" id="A0AAW0ESR8"/>
<dbReference type="Proteomes" id="UP001430356">
    <property type="component" value="Unassembled WGS sequence"/>
</dbReference>
<keyword evidence="2" id="KW-0418">Kinase</keyword>
<dbReference type="EMBL" id="JAECZO010000085">
    <property type="protein sequence ID" value="KAK7196770.1"/>
    <property type="molecule type" value="Genomic_DNA"/>
</dbReference>
<keyword evidence="3" id="KW-1185">Reference proteome</keyword>